<dbReference type="EMBL" id="HBIZ01054855">
    <property type="protein sequence ID" value="CAE0782445.1"/>
    <property type="molecule type" value="Transcribed_RNA"/>
</dbReference>
<organism evidence="2">
    <name type="scientific">Chrysotila carterae</name>
    <name type="common">Marine alga</name>
    <name type="synonym">Syracosphaera carterae</name>
    <dbReference type="NCBI Taxonomy" id="13221"/>
    <lineage>
        <taxon>Eukaryota</taxon>
        <taxon>Haptista</taxon>
        <taxon>Haptophyta</taxon>
        <taxon>Prymnesiophyceae</taxon>
        <taxon>Isochrysidales</taxon>
        <taxon>Isochrysidaceae</taxon>
        <taxon>Chrysotila</taxon>
    </lineage>
</organism>
<sequence>MADSKASVEVSASSNACWRFVQHFDRAEKVVCATGTAWGLLARAPMSVLVLYWFVRHCVYFGVTLALLLLADPAWALPLVGAVFVVAHVWKGTAFILRLKNDEFPQPADIELGDRSVTPSSPRGRVSVRLLKPTPSTRWGIVPAVSHHPDGHVQIVKLNAEGYARKKLCVGDIVLTIDGESVHSCEGFVAAINAAHENADAKNGPLLTISRSKNSFDIEAD</sequence>
<keyword evidence="1" id="KW-0812">Transmembrane</keyword>
<feature type="transmembrane region" description="Helical" evidence="1">
    <location>
        <begin position="49"/>
        <end position="69"/>
    </location>
</feature>
<proteinExistence type="predicted"/>
<evidence type="ECO:0000313" key="2">
    <source>
        <dbReference type="EMBL" id="CAE0782445.1"/>
    </source>
</evidence>
<gene>
    <name evidence="2" type="ORF">PCAR00345_LOCUS35147</name>
</gene>
<evidence type="ECO:0008006" key="3">
    <source>
        <dbReference type="Google" id="ProtNLM"/>
    </source>
</evidence>
<protein>
    <recommendedName>
        <fullName evidence="3">PDZ domain-containing protein</fullName>
    </recommendedName>
</protein>
<dbReference type="SUPFAM" id="SSF50156">
    <property type="entry name" value="PDZ domain-like"/>
    <property type="match status" value="1"/>
</dbReference>
<keyword evidence="1" id="KW-1133">Transmembrane helix</keyword>
<keyword evidence="1" id="KW-0472">Membrane</keyword>
<evidence type="ECO:0000256" key="1">
    <source>
        <dbReference type="SAM" id="Phobius"/>
    </source>
</evidence>
<feature type="transmembrane region" description="Helical" evidence="1">
    <location>
        <begin position="75"/>
        <end position="97"/>
    </location>
</feature>
<accession>A0A7S4BZR0</accession>
<reference evidence="2" key="1">
    <citation type="submission" date="2021-01" db="EMBL/GenBank/DDBJ databases">
        <authorList>
            <person name="Corre E."/>
            <person name="Pelletier E."/>
            <person name="Niang G."/>
            <person name="Scheremetjew M."/>
            <person name="Finn R."/>
            <person name="Kale V."/>
            <person name="Holt S."/>
            <person name="Cochrane G."/>
            <person name="Meng A."/>
            <person name="Brown T."/>
            <person name="Cohen L."/>
        </authorList>
    </citation>
    <scope>NUCLEOTIDE SEQUENCE</scope>
    <source>
        <strain evidence="2">CCMP645</strain>
    </source>
</reference>
<dbReference type="InterPro" id="IPR036034">
    <property type="entry name" value="PDZ_sf"/>
</dbReference>
<dbReference type="AlphaFoldDB" id="A0A7S4BZR0"/>
<name>A0A7S4BZR0_CHRCT</name>